<comment type="caution">
    <text evidence="5">The sequence shown here is derived from an EMBL/GenBank/DDBJ whole genome shotgun (WGS) entry which is preliminary data.</text>
</comment>
<keyword evidence="6" id="KW-1185">Reference proteome</keyword>
<evidence type="ECO:0000313" key="6">
    <source>
        <dbReference type="Proteomes" id="UP000032142"/>
    </source>
</evidence>
<accession>A0A0B0MHL7</accession>
<keyword evidence="4" id="KW-0539">Nucleus</keyword>
<dbReference type="GO" id="GO:0006281">
    <property type="term" value="P:DNA repair"/>
    <property type="evidence" value="ECO:0007669"/>
    <property type="project" value="UniProtKB-KW"/>
</dbReference>
<keyword evidence="3" id="KW-0234">DNA repair</keyword>
<evidence type="ECO:0000256" key="1">
    <source>
        <dbReference type="ARBA" id="ARBA00004123"/>
    </source>
</evidence>
<dbReference type="InterPro" id="IPR039776">
    <property type="entry name" value="Pds5"/>
</dbReference>
<gene>
    <name evidence="5" type="ORF">F383_10979</name>
</gene>
<keyword evidence="2" id="KW-0227">DNA damage</keyword>
<dbReference type="PANTHER" id="PTHR12663">
    <property type="entry name" value="ANDROGEN INDUCED INHIBITOR OF PROLIFERATION AS3 / PDS5-RELATED"/>
    <property type="match status" value="1"/>
</dbReference>
<sequence length="187" mass="21246">MEESTLQLICGIGAKLGQLARPNKDVLVKSLRQVVSALSQIEQPSVVEVAAKAQVLRELEAATKPLRNSIVKHGLPNHTDKDVRLLVAICVSEFFRILAPQPPFADKHLRDIFKLIISIFSELADTISAFFSRRISVRKKTLQKVMEVYRDYCNKCAEGHITICDRFEQIPCKVLMLCYDKDCKEFR</sequence>
<dbReference type="Pfam" id="PF20168">
    <property type="entry name" value="PDS5"/>
    <property type="match status" value="1"/>
</dbReference>
<evidence type="ECO:0000313" key="5">
    <source>
        <dbReference type="EMBL" id="KHF98390.1"/>
    </source>
</evidence>
<evidence type="ECO:0000256" key="3">
    <source>
        <dbReference type="ARBA" id="ARBA00023204"/>
    </source>
</evidence>
<dbReference type="GO" id="GO:0000785">
    <property type="term" value="C:chromatin"/>
    <property type="evidence" value="ECO:0007669"/>
    <property type="project" value="TreeGrafter"/>
</dbReference>
<protein>
    <submittedName>
        <fullName evidence="5">Sister chromatid cohesion PDS5 A</fullName>
    </submittedName>
</protein>
<reference evidence="6" key="1">
    <citation type="submission" date="2014-09" db="EMBL/GenBank/DDBJ databases">
        <authorList>
            <person name="Mudge J."/>
            <person name="Ramaraj T."/>
            <person name="Lindquist I.E."/>
            <person name="Bharti A.K."/>
            <person name="Sundararajan A."/>
            <person name="Cameron C.T."/>
            <person name="Woodward J.E."/>
            <person name="May G.D."/>
            <person name="Brubaker C."/>
            <person name="Broadhvest J."/>
            <person name="Wilkins T.A."/>
        </authorList>
    </citation>
    <scope>NUCLEOTIDE SEQUENCE</scope>
    <source>
        <strain evidence="6">cv. AKA8401</strain>
    </source>
</reference>
<proteinExistence type="predicted"/>
<name>A0A0B0MHL7_GOSAR</name>
<evidence type="ECO:0000256" key="2">
    <source>
        <dbReference type="ARBA" id="ARBA00022763"/>
    </source>
</evidence>
<dbReference type="EMBL" id="JRRC01038072">
    <property type="protein sequence ID" value="KHF98390.1"/>
    <property type="molecule type" value="Genomic_DNA"/>
</dbReference>
<organism evidence="5 6">
    <name type="scientific">Gossypium arboreum</name>
    <name type="common">Tree cotton</name>
    <name type="synonym">Gossypium nanking</name>
    <dbReference type="NCBI Taxonomy" id="29729"/>
    <lineage>
        <taxon>Eukaryota</taxon>
        <taxon>Viridiplantae</taxon>
        <taxon>Streptophyta</taxon>
        <taxon>Embryophyta</taxon>
        <taxon>Tracheophyta</taxon>
        <taxon>Spermatophyta</taxon>
        <taxon>Magnoliopsida</taxon>
        <taxon>eudicotyledons</taxon>
        <taxon>Gunneridae</taxon>
        <taxon>Pentapetalae</taxon>
        <taxon>rosids</taxon>
        <taxon>malvids</taxon>
        <taxon>Malvales</taxon>
        <taxon>Malvaceae</taxon>
        <taxon>Malvoideae</taxon>
        <taxon>Gossypium</taxon>
    </lineage>
</organism>
<dbReference type="GO" id="GO:0005634">
    <property type="term" value="C:nucleus"/>
    <property type="evidence" value="ECO:0007669"/>
    <property type="project" value="UniProtKB-SubCell"/>
</dbReference>
<dbReference type="AlphaFoldDB" id="A0A0B0MHL7"/>
<dbReference type="GO" id="GO:0007064">
    <property type="term" value="P:mitotic sister chromatid cohesion"/>
    <property type="evidence" value="ECO:0007669"/>
    <property type="project" value="InterPro"/>
</dbReference>
<comment type="subcellular location">
    <subcellularLocation>
        <location evidence="1">Nucleus</location>
    </subcellularLocation>
</comment>
<dbReference type="Proteomes" id="UP000032142">
    <property type="component" value="Unassembled WGS sequence"/>
</dbReference>
<dbReference type="PANTHER" id="PTHR12663:SF50">
    <property type="entry name" value="SISTER CHROMATID COHESION PROTEIN PDS5 HOMOLOG B"/>
    <property type="match status" value="1"/>
</dbReference>
<evidence type="ECO:0000256" key="4">
    <source>
        <dbReference type="ARBA" id="ARBA00023242"/>
    </source>
</evidence>